<accession>A0ABU0IRX2</accession>
<evidence type="ECO:0000313" key="3">
    <source>
        <dbReference type="Proteomes" id="UP001228905"/>
    </source>
</evidence>
<organism evidence="2 3">
    <name type="scientific">Caulobacter ginsengisoli</name>
    <dbReference type="NCBI Taxonomy" id="400775"/>
    <lineage>
        <taxon>Bacteria</taxon>
        <taxon>Pseudomonadati</taxon>
        <taxon>Pseudomonadota</taxon>
        <taxon>Alphaproteobacteria</taxon>
        <taxon>Caulobacterales</taxon>
        <taxon>Caulobacteraceae</taxon>
        <taxon>Caulobacter</taxon>
    </lineage>
</organism>
<evidence type="ECO:0000313" key="2">
    <source>
        <dbReference type="EMBL" id="MDQ0463769.1"/>
    </source>
</evidence>
<name>A0ABU0IRX2_9CAUL</name>
<sequence length="140" mass="14498">MKPVTWGVLALAGLGLAACGRPTVESPSAHHGRYVGIGIYEPGDLWQRMTTAAPAANASADAARLSDDEQVIVVVDSDTGEVRQCGNLSGYCVGMNPWTKALLAQQQAPVNLQAHNLKLPRVDGEPVPAAPAAPPPAKAP</sequence>
<feature type="region of interest" description="Disordered" evidence="1">
    <location>
        <begin position="121"/>
        <end position="140"/>
    </location>
</feature>
<feature type="compositionally biased region" description="Pro residues" evidence="1">
    <location>
        <begin position="128"/>
        <end position="140"/>
    </location>
</feature>
<dbReference type="Proteomes" id="UP001228905">
    <property type="component" value="Unassembled WGS sequence"/>
</dbReference>
<gene>
    <name evidence="2" type="ORF">QO010_001540</name>
</gene>
<keyword evidence="3" id="KW-1185">Reference proteome</keyword>
<dbReference type="PROSITE" id="PS51257">
    <property type="entry name" value="PROKAR_LIPOPROTEIN"/>
    <property type="match status" value="1"/>
</dbReference>
<evidence type="ECO:0000256" key="1">
    <source>
        <dbReference type="SAM" id="MobiDB-lite"/>
    </source>
</evidence>
<dbReference type="EMBL" id="JAUSVS010000002">
    <property type="protein sequence ID" value="MDQ0463769.1"/>
    <property type="molecule type" value="Genomic_DNA"/>
</dbReference>
<reference evidence="2 3" key="1">
    <citation type="submission" date="2023-07" db="EMBL/GenBank/DDBJ databases">
        <title>Genomic Encyclopedia of Type Strains, Phase IV (KMG-IV): sequencing the most valuable type-strain genomes for metagenomic binning, comparative biology and taxonomic classification.</title>
        <authorList>
            <person name="Goeker M."/>
        </authorList>
    </citation>
    <scope>NUCLEOTIDE SEQUENCE [LARGE SCALE GENOMIC DNA]</scope>
    <source>
        <strain evidence="2 3">DSM 18695</strain>
    </source>
</reference>
<dbReference type="RefSeq" id="WP_307347936.1">
    <property type="nucleotide sequence ID" value="NZ_JAUSVS010000002.1"/>
</dbReference>
<proteinExistence type="predicted"/>
<comment type="caution">
    <text evidence="2">The sequence shown here is derived from an EMBL/GenBank/DDBJ whole genome shotgun (WGS) entry which is preliminary data.</text>
</comment>
<protein>
    <submittedName>
        <fullName evidence="2">Uncharacterized protein</fullName>
    </submittedName>
</protein>